<proteinExistence type="predicted"/>
<sequence>SRRIHQQVGVKTFCPPFPQSSALTEHLQSQEVNLQQNVSGVQRKHLQGSQLQLQVSGPKRPRPGSRATGSDPLRLT</sequence>
<feature type="non-terminal residue" evidence="2">
    <location>
        <position position="1"/>
    </location>
</feature>
<reference evidence="2" key="1">
    <citation type="submission" date="2016-05" db="EMBL/GenBank/DDBJ databases">
        <authorList>
            <person name="Lavstsen T."/>
            <person name="Jespersen J.S."/>
        </authorList>
    </citation>
    <scope>NUCLEOTIDE SEQUENCE</scope>
    <source>
        <tissue evidence="2">Brain</tissue>
    </source>
</reference>
<gene>
    <name evidence="2" type="primary">BCL11B</name>
</gene>
<evidence type="ECO:0000256" key="1">
    <source>
        <dbReference type="SAM" id="MobiDB-lite"/>
    </source>
</evidence>
<reference evidence="2" key="2">
    <citation type="submission" date="2016-06" db="EMBL/GenBank/DDBJ databases">
        <title>The genome of a short-lived fish provides insights into sex chromosome evolution and the genetic control of aging.</title>
        <authorList>
            <person name="Reichwald K."/>
            <person name="Felder M."/>
            <person name="Petzold A."/>
            <person name="Koch P."/>
            <person name="Groth M."/>
            <person name="Platzer M."/>
        </authorList>
    </citation>
    <scope>NUCLEOTIDE SEQUENCE</scope>
    <source>
        <tissue evidence="2">Brain</tissue>
    </source>
</reference>
<organism evidence="2">
    <name type="scientific">Nothobranchius furzeri</name>
    <name type="common">Turquoise killifish</name>
    <dbReference type="NCBI Taxonomy" id="105023"/>
    <lineage>
        <taxon>Eukaryota</taxon>
        <taxon>Metazoa</taxon>
        <taxon>Chordata</taxon>
        <taxon>Craniata</taxon>
        <taxon>Vertebrata</taxon>
        <taxon>Euteleostomi</taxon>
        <taxon>Actinopterygii</taxon>
        <taxon>Neopterygii</taxon>
        <taxon>Teleostei</taxon>
        <taxon>Neoteleostei</taxon>
        <taxon>Acanthomorphata</taxon>
        <taxon>Ovalentaria</taxon>
        <taxon>Atherinomorphae</taxon>
        <taxon>Cyprinodontiformes</taxon>
        <taxon>Nothobranchiidae</taxon>
        <taxon>Nothobranchius</taxon>
    </lineage>
</organism>
<feature type="compositionally biased region" description="Low complexity" evidence="1">
    <location>
        <begin position="47"/>
        <end position="57"/>
    </location>
</feature>
<dbReference type="EMBL" id="HAEJ01010077">
    <property type="protein sequence ID" value="SBS50534.1"/>
    <property type="molecule type" value="Transcribed_RNA"/>
</dbReference>
<feature type="region of interest" description="Disordered" evidence="1">
    <location>
        <begin position="41"/>
        <end position="76"/>
    </location>
</feature>
<evidence type="ECO:0000313" key="2">
    <source>
        <dbReference type="EMBL" id="SBS50534.1"/>
    </source>
</evidence>
<dbReference type="AlphaFoldDB" id="A0A1A8UQ98"/>
<protein>
    <submittedName>
        <fullName evidence="2">B-cell CLL/lymphoma 11B (Zinc finger protein)</fullName>
    </submittedName>
</protein>
<name>A0A1A8UQ98_NOTFU</name>
<accession>A0A1A8UQ98</accession>